<evidence type="ECO:0000256" key="3">
    <source>
        <dbReference type="ARBA" id="ARBA00022475"/>
    </source>
</evidence>
<feature type="transmembrane region" description="Helical" evidence="16">
    <location>
        <begin position="805"/>
        <end position="826"/>
    </location>
</feature>
<evidence type="ECO:0000256" key="4">
    <source>
        <dbReference type="ARBA" id="ARBA00022496"/>
    </source>
</evidence>
<dbReference type="InterPro" id="IPR003373">
    <property type="entry name" value="Fe2_transport_prot-B"/>
</dbReference>
<evidence type="ECO:0000256" key="17">
    <source>
        <dbReference type="SAM" id="MobiDB-lite"/>
    </source>
</evidence>
<keyword evidence="8 16" id="KW-0408">Iron</keyword>
<evidence type="ECO:0000256" key="16">
    <source>
        <dbReference type="RuleBase" id="RU362098"/>
    </source>
</evidence>
<feature type="binding site" evidence="15">
    <location>
        <position position="138"/>
    </location>
    <ligand>
        <name>Mg(2+)</name>
        <dbReference type="ChEBI" id="CHEBI:18420"/>
        <label>2</label>
    </ligand>
</feature>
<dbReference type="InterPro" id="IPR011640">
    <property type="entry name" value="Fe2_transport_prot_B_C"/>
</dbReference>
<dbReference type="SUPFAM" id="SSF50037">
    <property type="entry name" value="C-terminal domain of transcriptional repressors"/>
    <property type="match status" value="1"/>
</dbReference>
<dbReference type="InterPro" id="IPR007167">
    <property type="entry name" value="Fe-transptr_FeoA-like"/>
</dbReference>
<keyword evidence="2 16" id="KW-0813">Transport</keyword>
<evidence type="ECO:0000256" key="7">
    <source>
        <dbReference type="ARBA" id="ARBA00022989"/>
    </source>
</evidence>
<dbReference type="InterPro" id="IPR030389">
    <property type="entry name" value="G_FEOB_dom"/>
</dbReference>
<feature type="transmembrane region" description="Helical" evidence="16">
    <location>
        <begin position="455"/>
        <end position="481"/>
    </location>
</feature>
<keyword evidence="9" id="KW-0406">Ion transport</keyword>
<dbReference type="GO" id="GO:0005886">
    <property type="term" value="C:plasma membrane"/>
    <property type="evidence" value="ECO:0007669"/>
    <property type="project" value="UniProtKB-SubCell"/>
</dbReference>
<feature type="binding site" evidence="15">
    <location>
        <position position="134"/>
    </location>
    <ligand>
        <name>Mg(2+)</name>
        <dbReference type="ChEBI" id="CHEBI:18420"/>
        <label>2</label>
    </ligand>
</feature>
<gene>
    <name evidence="19" type="primary">feoB</name>
    <name evidence="19" type="ORF">KL86DYS1_10932</name>
</gene>
<accession>A0A212J2J3</accession>
<name>A0A212J2J3_9BACT</name>
<dbReference type="InterPro" id="IPR038157">
    <property type="entry name" value="FeoA_core_dom"/>
</dbReference>
<feature type="transmembrane region" description="Helical" evidence="16">
    <location>
        <begin position="511"/>
        <end position="531"/>
    </location>
</feature>
<dbReference type="AlphaFoldDB" id="A0A212J2J3"/>
<dbReference type="Pfam" id="PF02421">
    <property type="entry name" value="FeoB_N"/>
    <property type="match status" value="1"/>
</dbReference>
<sequence>MLLSDLRTGEKGVIVRVNGSGAFRKRIMEMGFIKGKTIKVILNAPLKDPIKYKIMDYEVSLRRSEAGLIEVIYPEINKKQEILKTESSFNKDLAHEESSIEEHSPKNKNNSDNKKVITVALVGNPNAGKTSLFNVASGAHEHVGNYGGVTVDSKEGRFKHGGYIFKIVDLPGTYSLSAYTPEELFVRRHIVEDKPDVIINIVAASNLERNLYLTTELIDMEAPVVIALNMYDELKESGGEFDYGKLSKMIGIPMVPTVAKTGVGVNDLFDTVIRMHEDKEPTVRRVHISYGNIAENSISRLNIKLEKDKSAQHVFPRRYISIKLLEKDKDIESYVSTLSNGQDLLTTRDAEVKYIEETLKEDTESTLTNARYGFIAGGLKETLKEKANESDRTRIIDSIVTNKYLGFPIFFFFMWVMFECTFRLGGYPMEWIENGVGALGDFIRGTMPEGMLKDLVVDGIIGGVGGVIVFLPNILILYAFISFMEDSGYMARAAFIMDKVMHKMGLHGKSFIPLVMGFGCNVPAILATRTIESRNSRMITMLINPFMSCSARLPVYLLFVGVFFKPYASFVLFGLYFIGILIAVISARLFKRFLFPKEDTPFVMELPPYRMPTLRAVSIHMWDKSRQYLRKMGGVILVASIIIWFLGYFPRDKEREMLFDSQISKVEAQFDNNEINDDQKVELIEAVEDQRNIAHQEESYIGRIGKTIEPVMRPLGFDWKISVSLLSGMAAKEVVVSTLGVLYTGDSENQESLEARLVSDTQADGTPTFTPLVIVSLLLFVLIYFPCVATIAAIKEESGSWKWGVFSIIYTTLLAWVISFLVYQIGNML</sequence>
<dbReference type="Pfam" id="PF07670">
    <property type="entry name" value="Gate"/>
    <property type="match status" value="2"/>
</dbReference>
<dbReference type="InterPro" id="IPR005225">
    <property type="entry name" value="Small_GTP-bd"/>
</dbReference>
<dbReference type="SUPFAM" id="SSF52540">
    <property type="entry name" value="P-loop containing nucleoside triphosphate hydrolases"/>
    <property type="match status" value="1"/>
</dbReference>
<evidence type="ECO:0000256" key="1">
    <source>
        <dbReference type="ARBA" id="ARBA00004651"/>
    </source>
</evidence>
<dbReference type="PROSITE" id="PS51711">
    <property type="entry name" value="G_FEOB"/>
    <property type="match status" value="1"/>
</dbReference>
<evidence type="ECO:0000256" key="9">
    <source>
        <dbReference type="ARBA" id="ARBA00023065"/>
    </source>
</evidence>
<dbReference type="GO" id="GO:0005525">
    <property type="term" value="F:GTP binding"/>
    <property type="evidence" value="ECO:0007669"/>
    <property type="project" value="UniProtKB-KW"/>
</dbReference>
<evidence type="ECO:0000256" key="14">
    <source>
        <dbReference type="PIRSR" id="PIRSR603373-1"/>
    </source>
</evidence>
<keyword evidence="15" id="KW-0479">Metal-binding</keyword>
<evidence type="ECO:0000256" key="10">
    <source>
        <dbReference type="ARBA" id="ARBA00023134"/>
    </source>
</evidence>
<dbReference type="NCBIfam" id="TIGR00231">
    <property type="entry name" value="small_GTP"/>
    <property type="match status" value="1"/>
</dbReference>
<evidence type="ECO:0000256" key="15">
    <source>
        <dbReference type="PIRSR" id="PIRSR603373-2"/>
    </source>
</evidence>
<proteinExistence type="inferred from homology"/>
<comment type="similarity">
    <text evidence="16">Belongs to the TRAFAC class TrmE-Era-EngA-EngB-Septin-like GTPase superfamily. FeoB GTPase (TC 9.A.8) family.</text>
</comment>
<reference evidence="19" key="1">
    <citation type="submission" date="2016-04" db="EMBL/GenBank/DDBJ databases">
        <authorList>
            <person name="Evans L.H."/>
            <person name="Alamgir A."/>
            <person name="Owens N."/>
            <person name="Weber N.D."/>
            <person name="Virtaneva K."/>
            <person name="Barbian K."/>
            <person name="Babar A."/>
            <person name="Rosenke K."/>
        </authorList>
    </citation>
    <scope>NUCLEOTIDE SEQUENCE</scope>
    <source>
        <strain evidence="19">86-1</strain>
    </source>
</reference>
<feature type="binding site" evidence="14">
    <location>
        <begin position="169"/>
        <end position="172"/>
    </location>
    <ligand>
        <name>GTP</name>
        <dbReference type="ChEBI" id="CHEBI:37565"/>
        <label>1</label>
    </ligand>
</feature>
<dbReference type="GO" id="GO:0046914">
    <property type="term" value="F:transition metal ion binding"/>
    <property type="evidence" value="ECO:0007669"/>
    <property type="project" value="InterPro"/>
</dbReference>
<dbReference type="InterPro" id="IPR050860">
    <property type="entry name" value="FeoB_GTPase"/>
</dbReference>
<evidence type="ECO:0000256" key="6">
    <source>
        <dbReference type="ARBA" id="ARBA00022741"/>
    </source>
</evidence>
<dbReference type="PANTHER" id="PTHR43185">
    <property type="entry name" value="FERROUS IRON TRANSPORT PROTEIN B"/>
    <property type="match status" value="1"/>
</dbReference>
<feature type="region of interest" description="Disordered" evidence="17">
    <location>
        <begin position="94"/>
        <end position="113"/>
    </location>
</feature>
<dbReference type="InterPro" id="IPR011642">
    <property type="entry name" value="Gate_dom"/>
</dbReference>
<evidence type="ECO:0000256" key="2">
    <source>
        <dbReference type="ARBA" id="ARBA00022448"/>
    </source>
</evidence>
<keyword evidence="10 14" id="KW-0342">GTP-binding</keyword>
<evidence type="ECO:0000256" key="8">
    <source>
        <dbReference type="ARBA" id="ARBA00023004"/>
    </source>
</evidence>
<evidence type="ECO:0000259" key="18">
    <source>
        <dbReference type="PROSITE" id="PS51711"/>
    </source>
</evidence>
<feature type="transmembrane region" description="Helical" evidence="16">
    <location>
        <begin position="628"/>
        <end position="649"/>
    </location>
</feature>
<dbReference type="RefSeq" id="WP_296938819.1">
    <property type="nucleotide sequence ID" value="NZ_LT599032.1"/>
</dbReference>
<feature type="binding site" evidence="14">
    <location>
        <begin position="229"/>
        <end position="232"/>
    </location>
    <ligand>
        <name>GTP</name>
        <dbReference type="ChEBI" id="CHEBI:37565"/>
        <label>1</label>
    </ligand>
</feature>
<evidence type="ECO:0000256" key="5">
    <source>
        <dbReference type="ARBA" id="ARBA00022692"/>
    </source>
</evidence>
<dbReference type="Gene3D" id="3.40.50.300">
    <property type="entry name" value="P-loop containing nucleotide triphosphate hydrolases"/>
    <property type="match status" value="1"/>
</dbReference>
<feature type="transmembrane region" description="Helical" evidence="16">
    <location>
        <begin position="570"/>
        <end position="590"/>
    </location>
</feature>
<organism evidence="19">
    <name type="scientific">uncultured Dysgonomonas sp</name>
    <dbReference type="NCBI Taxonomy" id="206096"/>
    <lineage>
        <taxon>Bacteria</taxon>
        <taxon>Pseudomonadati</taxon>
        <taxon>Bacteroidota</taxon>
        <taxon>Bacteroidia</taxon>
        <taxon>Bacteroidales</taxon>
        <taxon>Dysgonomonadaceae</taxon>
        <taxon>Dysgonomonas</taxon>
        <taxon>environmental samples</taxon>
    </lineage>
</organism>
<dbReference type="EMBL" id="FLUM01000001">
    <property type="protein sequence ID" value="SBV93686.1"/>
    <property type="molecule type" value="Genomic_DNA"/>
</dbReference>
<keyword evidence="4 16" id="KW-0410">Iron transport</keyword>
<dbReference type="Pfam" id="PF07664">
    <property type="entry name" value="FeoB_C"/>
    <property type="match status" value="1"/>
</dbReference>
<dbReference type="InterPro" id="IPR041069">
    <property type="entry name" value="FeoB_Cyto"/>
</dbReference>
<dbReference type="NCBIfam" id="TIGR00437">
    <property type="entry name" value="feoB"/>
    <property type="match status" value="1"/>
</dbReference>
<comment type="subcellular location">
    <subcellularLocation>
        <location evidence="16">Cell inner membrane</location>
        <topology evidence="16">Multi-pass membrane protein</topology>
    </subcellularLocation>
    <subcellularLocation>
        <location evidence="1">Cell membrane</location>
        <topology evidence="1">Multi-pass membrane protein</topology>
    </subcellularLocation>
</comment>
<evidence type="ECO:0000256" key="13">
    <source>
        <dbReference type="NCBIfam" id="TIGR00437"/>
    </source>
</evidence>
<dbReference type="Gene3D" id="2.30.30.90">
    <property type="match status" value="1"/>
</dbReference>
<keyword evidence="6 14" id="KW-0547">Nucleotide-binding</keyword>
<dbReference type="InterPro" id="IPR008988">
    <property type="entry name" value="Transcriptional_repressor_C"/>
</dbReference>
<feature type="binding site" evidence="14">
    <location>
        <begin position="148"/>
        <end position="152"/>
    </location>
    <ligand>
        <name>GTP</name>
        <dbReference type="ChEBI" id="CHEBI:37565"/>
        <label>1</label>
    </ligand>
</feature>
<dbReference type="GO" id="GO:0015093">
    <property type="term" value="F:ferrous iron transmembrane transporter activity"/>
    <property type="evidence" value="ECO:0007669"/>
    <property type="project" value="UniProtKB-UniRule"/>
</dbReference>
<dbReference type="Pfam" id="PF17910">
    <property type="entry name" value="FeoB_Cyto"/>
    <property type="match status" value="1"/>
</dbReference>
<feature type="domain" description="FeoB-type G" evidence="18">
    <location>
        <begin position="116"/>
        <end position="278"/>
    </location>
</feature>
<dbReference type="CDD" id="cd01879">
    <property type="entry name" value="FeoB"/>
    <property type="match status" value="1"/>
</dbReference>
<dbReference type="InterPro" id="IPR027417">
    <property type="entry name" value="P-loop_NTPase"/>
</dbReference>
<comment type="function">
    <text evidence="16">Probable transporter of a GTP-driven Fe(2+) uptake system.</text>
</comment>
<dbReference type="Gene3D" id="1.10.287.1770">
    <property type="match status" value="1"/>
</dbReference>
<evidence type="ECO:0000313" key="19">
    <source>
        <dbReference type="EMBL" id="SBV93686.1"/>
    </source>
</evidence>
<dbReference type="Pfam" id="PF04023">
    <property type="entry name" value="FeoA"/>
    <property type="match status" value="1"/>
</dbReference>
<keyword evidence="5 16" id="KW-0812">Transmembrane</keyword>
<dbReference type="PANTHER" id="PTHR43185:SF1">
    <property type="entry name" value="FE(2+) TRANSPORTER FEOB"/>
    <property type="match status" value="1"/>
</dbReference>
<evidence type="ECO:0000256" key="11">
    <source>
        <dbReference type="ARBA" id="ARBA00023136"/>
    </source>
</evidence>
<feature type="transmembrane region" description="Helical" evidence="16">
    <location>
        <begin position="769"/>
        <end position="793"/>
    </location>
</feature>
<feature type="transmembrane region" description="Helical" evidence="16">
    <location>
        <begin position="404"/>
        <end position="422"/>
    </location>
</feature>
<keyword evidence="3" id="KW-1003">Cell membrane</keyword>
<keyword evidence="7 16" id="KW-1133">Transmembrane helix</keyword>
<feature type="binding site" evidence="15">
    <location>
        <position position="137"/>
    </location>
    <ligand>
        <name>Mg(2+)</name>
        <dbReference type="ChEBI" id="CHEBI:18420"/>
        <label>2</label>
    </ligand>
</feature>
<keyword evidence="15" id="KW-0460">Magnesium</keyword>
<dbReference type="SMART" id="SM00899">
    <property type="entry name" value="FeoA"/>
    <property type="match status" value="1"/>
</dbReference>
<feature type="transmembrane region" description="Helical" evidence="16">
    <location>
        <begin position="543"/>
        <end position="564"/>
    </location>
</feature>
<evidence type="ECO:0000256" key="12">
    <source>
        <dbReference type="ARBA" id="ARBA00031200"/>
    </source>
</evidence>
<keyword evidence="11 16" id="KW-0472">Membrane</keyword>
<protein>
    <recommendedName>
        <fullName evidence="12 13">Ferrous iron transport protein B</fullName>
    </recommendedName>
</protein>
<feature type="binding site" evidence="14">
    <location>
        <begin position="123"/>
        <end position="130"/>
    </location>
    <ligand>
        <name>GTP</name>
        <dbReference type="ChEBI" id="CHEBI:37565"/>
        <label>1</label>
    </ligand>
</feature>